<dbReference type="InterPro" id="IPR050707">
    <property type="entry name" value="HTH_MetabolicPath_Reg"/>
</dbReference>
<dbReference type="SUPFAM" id="SSF55781">
    <property type="entry name" value="GAF domain-like"/>
    <property type="match status" value="1"/>
</dbReference>
<evidence type="ECO:0000256" key="4">
    <source>
        <dbReference type="SAM" id="MobiDB-lite"/>
    </source>
</evidence>
<feature type="region of interest" description="Disordered" evidence="4">
    <location>
        <begin position="1"/>
        <end position="21"/>
    </location>
</feature>
<dbReference type="InterPro" id="IPR005471">
    <property type="entry name" value="Tscrpt_reg_IclR_N"/>
</dbReference>
<dbReference type="PROSITE" id="PS51078">
    <property type="entry name" value="ICLR_ED"/>
    <property type="match status" value="1"/>
</dbReference>
<keyword evidence="2" id="KW-0238">DNA-binding</keyword>
<evidence type="ECO:0000259" key="5">
    <source>
        <dbReference type="PROSITE" id="PS51077"/>
    </source>
</evidence>
<reference evidence="7" key="1">
    <citation type="journal article" date="2014" name="Int. J. Syst. Evol. Microbiol.">
        <title>Complete genome sequence of Corynebacterium casei LMG S-19264T (=DSM 44701T), isolated from a smear-ripened cheese.</title>
        <authorList>
            <consortium name="US DOE Joint Genome Institute (JGI-PGF)"/>
            <person name="Walter F."/>
            <person name="Albersmeier A."/>
            <person name="Kalinowski J."/>
            <person name="Ruckert C."/>
        </authorList>
    </citation>
    <scope>NUCLEOTIDE SEQUENCE</scope>
    <source>
        <strain evidence="7">CGMCC 4.3508</strain>
    </source>
</reference>
<organism evidence="7 8">
    <name type="scientific">Nocardia jinanensis</name>
    <dbReference type="NCBI Taxonomy" id="382504"/>
    <lineage>
        <taxon>Bacteria</taxon>
        <taxon>Bacillati</taxon>
        <taxon>Actinomycetota</taxon>
        <taxon>Actinomycetes</taxon>
        <taxon>Mycobacteriales</taxon>
        <taxon>Nocardiaceae</taxon>
        <taxon>Nocardia</taxon>
    </lineage>
</organism>
<evidence type="ECO:0000313" key="7">
    <source>
        <dbReference type="EMBL" id="GGL32036.1"/>
    </source>
</evidence>
<feature type="compositionally biased region" description="Polar residues" evidence="4">
    <location>
        <begin position="1"/>
        <end position="11"/>
    </location>
</feature>
<keyword evidence="3" id="KW-0804">Transcription</keyword>
<dbReference type="InterPro" id="IPR036388">
    <property type="entry name" value="WH-like_DNA-bd_sf"/>
</dbReference>
<reference evidence="7" key="2">
    <citation type="submission" date="2020-09" db="EMBL/GenBank/DDBJ databases">
        <authorList>
            <person name="Sun Q."/>
            <person name="Zhou Y."/>
        </authorList>
    </citation>
    <scope>NUCLEOTIDE SEQUENCE</scope>
    <source>
        <strain evidence="7">CGMCC 4.3508</strain>
    </source>
</reference>
<dbReference type="Pfam" id="PF01614">
    <property type="entry name" value="IclR_C"/>
    <property type="match status" value="1"/>
</dbReference>
<dbReference type="Gene3D" id="3.30.450.40">
    <property type="match status" value="1"/>
</dbReference>
<evidence type="ECO:0000256" key="1">
    <source>
        <dbReference type="ARBA" id="ARBA00023015"/>
    </source>
</evidence>
<dbReference type="AlphaFoldDB" id="A0A917RVC9"/>
<dbReference type="SUPFAM" id="SSF46785">
    <property type="entry name" value="Winged helix' DNA-binding domain"/>
    <property type="match status" value="1"/>
</dbReference>
<keyword evidence="1" id="KW-0805">Transcription regulation</keyword>
<dbReference type="InterPro" id="IPR029016">
    <property type="entry name" value="GAF-like_dom_sf"/>
</dbReference>
<evidence type="ECO:0000256" key="3">
    <source>
        <dbReference type="ARBA" id="ARBA00023163"/>
    </source>
</evidence>
<dbReference type="InterPro" id="IPR036390">
    <property type="entry name" value="WH_DNA-bd_sf"/>
</dbReference>
<dbReference type="GO" id="GO:0003700">
    <property type="term" value="F:DNA-binding transcription factor activity"/>
    <property type="evidence" value="ECO:0007669"/>
    <property type="project" value="TreeGrafter"/>
</dbReference>
<dbReference type="PANTHER" id="PTHR30136">
    <property type="entry name" value="HELIX-TURN-HELIX TRANSCRIPTIONAL REGULATOR, ICLR FAMILY"/>
    <property type="match status" value="1"/>
</dbReference>
<feature type="domain" description="IclR-ED" evidence="6">
    <location>
        <begin position="82"/>
        <end position="260"/>
    </location>
</feature>
<proteinExistence type="predicted"/>
<accession>A0A917RVC9</accession>
<dbReference type="PANTHER" id="PTHR30136:SF24">
    <property type="entry name" value="HTH-TYPE TRANSCRIPTIONAL REPRESSOR ALLR"/>
    <property type="match status" value="1"/>
</dbReference>
<dbReference type="Pfam" id="PF09339">
    <property type="entry name" value="HTH_IclR"/>
    <property type="match status" value="1"/>
</dbReference>
<dbReference type="EMBL" id="BMMH01000013">
    <property type="protein sequence ID" value="GGL32036.1"/>
    <property type="molecule type" value="Genomic_DNA"/>
</dbReference>
<dbReference type="Gene3D" id="1.10.10.10">
    <property type="entry name" value="Winged helix-like DNA-binding domain superfamily/Winged helix DNA-binding domain"/>
    <property type="match status" value="1"/>
</dbReference>
<feature type="domain" description="HTH iclR-type" evidence="5">
    <location>
        <begin position="21"/>
        <end position="81"/>
    </location>
</feature>
<dbReference type="SMART" id="SM00346">
    <property type="entry name" value="HTH_ICLR"/>
    <property type="match status" value="1"/>
</dbReference>
<keyword evidence="8" id="KW-1185">Reference proteome</keyword>
<dbReference type="GO" id="GO:0003677">
    <property type="term" value="F:DNA binding"/>
    <property type="evidence" value="ECO:0007669"/>
    <property type="project" value="UniProtKB-KW"/>
</dbReference>
<name>A0A917RVC9_9NOCA</name>
<dbReference type="PROSITE" id="PS51077">
    <property type="entry name" value="HTH_ICLR"/>
    <property type="match status" value="1"/>
</dbReference>
<evidence type="ECO:0000313" key="8">
    <source>
        <dbReference type="Proteomes" id="UP000638263"/>
    </source>
</evidence>
<gene>
    <name evidence="7" type="ORF">GCM10011588_53570</name>
</gene>
<evidence type="ECO:0000256" key="2">
    <source>
        <dbReference type="ARBA" id="ARBA00023125"/>
    </source>
</evidence>
<dbReference type="InterPro" id="IPR014757">
    <property type="entry name" value="Tscrpt_reg_IclR_C"/>
</dbReference>
<evidence type="ECO:0000259" key="6">
    <source>
        <dbReference type="PROSITE" id="PS51078"/>
    </source>
</evidence>
<dbReference type="GO" id="GO:0045892">
    <property type="term" value="P:negative regulation of DNA-templated transcription"/>
    <property type="evidence" value="ECO:0007669"/>
    <property type="project" value="TreeGrafter"/>
</dbReference>
<dbReference type="Proteomes" id="UP000638263">
    <property type="component" value="Unassembled WGS sequence"/>
</dbReference>
<sequence>MTIIDSGSGTAEQDRRPELPPSMVERMTRILDAFDSRATRLSLEEVARRAQLPRSTVYRILHQLTESSWIEHTSFGYALGRRALGLGGGDGHDRIRAAAAPLLHELHLRTGMVVHLTVLDGGDSRYLDKVGGRFAAQLPSRVGGCAPAYSTAGGKSILAGLEPEAVDRLYRPSLVRRTGNTIAERTILHHELSRIRLRGGLAFDDSESVPGVACVGAAVRGHSGPVAAVSLCGDAKSARLDRVAPLVVNTAREVSRTLFAGPADRSADNAGAGRLQALGTH</sequence>
<comment type="caution">
    <text evidence="7">The sequence shown here is derived from an EMBL/GenBank/DDBJ whole genome shotgun (WGS) entry which is preliminary data.</text>
</comment>
<protein>
    <submittedName>
        <fullName evidence="7">Transcriptional regulator</fullName>
    </submittedName>
</protein>